<dbReference type="AlphaFoldDB" id="A0A9X9LDX0"/>
<evidence type="ECO:0008006" key="4">
    <source>
        <dbReference type="Google" id="ProtNLM"/>
    </source>
</evidence>
<protein>
    <recommendedName>
        <fullName evidence="4">Secreted protein</fullName>
    </recommendedName>
</protein>
<proteinExistence type="predicted"/>
<organism evidence="2 3">
    <name type="scientific">Gulo gulo</name>
    <name type="common">Wolverine</name>
    <name type="synonym">Gluton</name>
    <dbReference type="NCBI Taxonomy" id="48420"/>
    <lineage>
        <taxon>Eukaryota</taxon>
        <taxon>Metazoa</taxon>
        <taxon>Chordata</taxon>
        <taxon>Craniata</taxon>
        <taxon>Vertebrata</taxon>
        <taxon>Euteleostomi</taxon>
        <taxon>Mammalia</taxon>
        <taxon>Eutheria</taxon>
        <taxon>Laurasiatheria</taxon>
        <taxon>Carnivora</taxon>
        <taxon>Caniformia</taxon>
        <taxon>Musteloidea</taxon>
        <taxon>Mustelidae</taxon>
        <taxon>Guloninae</taxon>
        <taxon>Gulo</taxon>
    </lineage>
</organism>
<reference evidence="2 3" key="1">
    <citation type="submission" date="2018-10" db="EMBL/GenBank/DDBJ databases">
        <authorList>
            <person name="Ekblom R."/>
            <person name="Jareborg N."/>
        </authorList>
    </citation>
    <scope>NUCLEOTIDE SEQUENCE [LARGE SCALE GENOMIC DNA]</scope>
    <source>
        <tissue evidence="2">Muscle</tissue>
    </source>
</reference>
<dbReference type="EMBL" id="CYRY02001170">
    <property type="protein sequence ID" value="VCW62969.1"/>
    <property type="molecule type" value="Genomic_DNA"/>
</dbReference>
<feature type="chain" id="PRO_5040844779" description="Secreted protein" evidence="1">
    <location>
        <begin position="30"/>
        <end position="84"/>
    </location>
</feature>
<sequence length="84" mass="9592">MNQEWIHSSGLLHLTALGVVPSWAPRTHQQDCKRQTHVWPTQEGIPKLLVYHRTPPKSREHTGQDCLFSKEFCATVQANLQGSF</sequence>
<name>A0A9X9LDX0_GULGU</name>
<accession>A0A9X9LDX0</accession>
<keyword evidence="1" id="KW-0732">Signal</keyword>
<dbReference type="Proteomes" id="UP000269945">
    <property type="component" value="Unassembled WGS sequence"/>
</dbReference>
<feature type="signal peptide" evidence="1">
    <location>
        <begin position="1"/>
        <end position="29"/>
    </location>
</feature>
<evidence type="ECO:0000313" key="3">
    <source>
        <dbReference type="Proteomes" id="UP000269945"/>
    </source>
</evidence>
<comment type="caution">
    <text evidence="2">The sequence shown here is derived from an EMBL/GenBank/DDBJ whole genome shotgun (WGS) entry which is preliminary data.</text>
</comment>
<keyword evidence="3" id="KW-1185">Reference proteome</keyword>
<gene>
    <name evidence="2" type="ORF">BN2614_LOCUS4</name>
</gene>
<evidence type="ECO:0000313" key="2">
    <source>
        <dbReference type="EMBL" id="VCW62969.1"/>
    </source>
</evidence>
<evidence type="ECO:0000256" key="1">
    <source>
        <dbReference type="SAM" id="SignalP"/>
    </source>
</evidence>